<dbReference type="Proteomes" id="UP000188268">
    <property type="component" value="Unassembled WGS sequence"/>
</dbReference>
<dbReference type="AlphaFoldDB" id="A0A1R3KTY4"/>
<sequence>AHDSTLIVMDWYQDRVLDRQTSF</sequence>
<dbReference type="Gramene" id="OMP07633">
    <property type="protein sequence ID" value="OMP07633"/>
    <property type="gene ID" value="CCACVL1_01259"/>
</dbReference>
<keyword evidence="8" id="KW-1185">Reference proteome</keyword>
<dbReference type="Gramene" id="OMP10542">
    <property type="protein sequence ID" value="OMP10542"/>
    <property type="gene ID" value="CCACVL1_00885"/>
</dbReference>
<feature type="non-terminal residue" evidence="5">
    <location>
        <position position="1"/>
    </location>
</feature>
<evidence type="ECO:0000313" key="6">
    <source>
        <dbReference type="EMBL" id="OMP10542.1"/>
    </source>
</evidence>
<evidence type="ECO:0000313" key="4">
    <source>
        <dbReference type="EMBL" id="OMP10479.1"/>
    </source>
</evidence>
<evidence type="ECO:0000313" key="1">
    <source>
        <dbReference type="EMBL" id="OMP07633.1"/>
    </source>
</evidence>
<evidence type="ECO:0000313" key="5">
    <source>
        <dbReference type="EMBL" id="OMP10526.1"/>
    </source>
</evidence>
<dbReference type="EMBL" id="AWWV01002319">
    <property type="protein sequence ID" value="OMP10526.1"/>
    <property type="molecule type" value="Genomic_DNA"/>
</dbReference>
<dbReference type="EMBL" id="AWWV01004289">
    <property type="protein sequence ID" value="OMP07633.1"/>
    <property type="molecule type" value="Genomic_DNA"/>
</dbReference>
<dbReference type="EMBL" id="AWWV01002540">
    <property type="protein sequence ID" value="OMP10392.1"/>
    <property type="molecule type" value="Genomic_DNA"/>
</dbReference>
<dbReference type="Gramene" id="OMP10392">
    <property type="protein sequence ID" value="OMP10392"/>
    <property type="gene ID" value="CCACVL1_00978"/>
</dbReference>
<gene>
    <name evidence="7" type="ORF">CCACVL1_00742</name>
    <name evidence="6" type="ORF">CCACVL1_00885</name>
    <name evidence="5" type="ORF">CCACVL1_00901</name>
    <name evidence="4" type="ORF">CCACVL1_00950</name>
    <name evidence="3" type="ORF">CCACVL1_00978</name>
    <name evidence="2" type="ORF">CCACVL1_01247</name>
    <name evidence="1" type="ORF">CCACVL1_01259</name>
</gene>
<dbReference type="EMBL" id="AWWV01001749">
    <property type="protein sequence ID" value="OMP10970.1"/>
    <property type="molecule type" value="Genomic_DNA"/>
</dbReference>
<reference evidence="5 8" key="1">
    <citation type="submission" date="2013-09" db="EMBL/GenBank/DDBJ databases">
        <title>Corchorus capsularis genome sequencing.</title>
        <authorList>
            <person name="Alam M."/>
            <person name="Haque M.S."/>
            <person name="Islam M.S."/>
            <person name="Emdad E.M."/>
            <person name="Islam M.M."/>
            <person name="Ahmed B."/>
            <person name="Halim A."/>
            <person name="Hossen Q.M.M."/>
            <person name="Hossain M.Z."/>
            <person name="Ahmed R."/>
            <person name="Khan M.M."/>
            <person name="Islam R."/>
            <person name="Rashid M.M."/>
            <person name="Khan S.A."/>
            <person name="Rahman M.S."/>
            <person name="Alam M."/>
        </authorList>
    </citation>
    <scope>NUCLEOTIDE SEQUENCE [LARGE SCALE GENOMIC DNA]</scope>
    <source>
        <strain evidence="8">cv. CVL-1</strain>
        <tissue evidence="5">Whole seedling</tissue>
    </source>
</reference>
<evidence type="ECO:0000313" key="3">
    <source>
        <dbReference type="EMBL" id="OMP10392.1"/>
    </source>
</evidence>
<evidence type="ECO:0000313" key="8">
    <source>
        <dbReference type="Proteomes" id="UP000188268"/>
    </source>
</evidence>
<dbReference type="EMBL" id="AWWV01002244">
    <property type="protein sequence ID" value="OMP10542.1"/>
    <property type="molecule type" value="Genomic_DNA"/>
</dbReference>
<dbReference type="EMBL" id="AWWV01004257">
    <property type="protein sequence ID" value="OMP07693.1"/>
    <property type="molecule type" value="Genomic_DNA"/>
</dbReference>
<organism evidence="5 8">
    <name type="scientific">Corchorus capsularis</name>
    <name type="common">Jute</name>
    <dbReference type="NCBI Taxonomy" id="210143"/>
    <lineage>
        <taxon>Eukaryota</taxon>
        <taxon>Viridiplantae</taxon>
        <taxon>Streptophyta</taxon>
        <taxon>Embryophyta</taxon>
        <taxon>Tracheophyta</taxon>
        <taxon>Spermatophyta</taxon>
        <taxon>Magnoliopsida</taxon>
        <taxon>eudicotyledons</taxon>
        <taxon>Gunneridae</taxon>
        <taxon>Pentapetalae</taxon>
        <taxon>rosids</taxon>
        <taxon>malvids</taxon>
        <taxon>Malvales</taxon>
        <taxon>Malvaceae</taxon>
        <taxon>Grewioideae</taxon>
        <taxon>Apeibeae</taxon>
        <taxon>Corchorus</taxon>
    </lineage>
</organism>
<evidence type="ECO:0000313" key="2">
    <source>
        <dbReference type="EMBL" id="OMP07693.1"/>
    </source>
</evidence>
<evidence type="ECO:0000313" key="7">
    <source>
        <dbReference type="EMBL" id="OMP10970.1"/>
    </source>
</evidence>
<dbReference type="Gramene" id="OMP07693">
    <property type="protein sequence ID" value="OMP07693"/>
    <property type="gene ID" value="CCACVL1_01247"/>
</dbReference>
<protein>
    <submittedName>
        <fullName evidence="5">Uncharacterized protein</fullName>
    </submittedName>
</protein>
<proteinExistence type="predicted"/>
<dbReference type="Gramene" id="OMP10526">
    <property type="protein sequence ID" value="OMP10526"/>
    <property type="gene ID" value="CCACVL1_00901"/>
</dbReference>
<dbReference type="Gramene" id="OMP10970">
    <property type="protein sequence ID" value="OMP10970"/>
    <property type="gene ID" value="CCACVL1_00742"/>
</dbReference>
<accession>A0A1R3KTY4</accession>
<dbReference type="EMBL" id="AWWV01002438">
    <property type="protein sequence ID" value="OMP10479.1"/>
    <property type="molecule type" value="Genomic_DNA"/>
</dbReference>
<comment type="caution">
    <text evidence="5">The sequence shown here is derived from an EMBL/GenBank/DDBJ whole genome shotgun (WGS) entry which is preliminary data.</text>
</comment>
<dbReference type="Gramene" id="OMP10479">
    <property type="protein sequence ID" value="OMP10479"/>
    <property type="gene ID" value="CCACVL1_00950"/>
</dbReference>
<name>A0A1R3KTY4_COCAP</name>